<reference evidence="1" key="1">
    <citation type="submission" date="2015-10" db="EMBL/GenBank/DDBJ databases">
        <authorList>
            <person name="Gilbert D.G."/>
        </authorList>
    </citation>
    <scope>NUCLEOTIDE SEQUENCE</scope>
</reference>
<dbReference type="EMBL" id="FAXC01000398">
    <property type="protein sequence ID" value="CUV10316.1"/>
    <property type="molecule type" value="Genomic_DNA"/>
</dbReference>
<accession>A0A160VHL4</accession>
<proteinExistence type="predicted"/>
<gene>
    <name evidence="1" type="ORF">MGWOODY_Mmi1596</name>
</gene>
<sequence>MKQKTPYEMEIIAENFKASAKRAVTLGTSGPEKNGGIS</sequence>
<dbReference type="AlphaFoldDB" id="A0A160VHL4"/>
<name>A0A160VHL4_9ZZZZ</name>
<organism evidence="1">
    <name type="scientific">hydrothermal vent metagenome</name>
    <dbReference type="NCBI Taxonomy" id="652676"/>
    <lineage>
        <taxon>unclassified sequences</taxon>
        <taxon>metagenomes</taxon>
        <taxon>ecological metagenomes</taxon>
    </lineage>
</organism>
<evidence type="ECO:0000313" key="1">
    <source>
        <dbReference type="EMBL" id="CUV10316.1"/>
    </source>
</evidence>
<protein>
    <submittedName>
        <fullName evidence="1">Uncharacterized protein</fullName>
    </submittedName>
</protein>